<name>A0AAU9W197_9CNID</name>
<comment type="caution">
    <text evidence="1">The sequence shown here is derived from an EMBL/GenBank/DDBJ whole genome shotgun (WGS) entry which is preliminary data.</text>
</comment>
<protein>
    <submittedName>
        <fullName evidence="1">Uncharacterized protein</fullName>
    </submittedName>
</protein>
<gene>
    <name evidence="1" type="ORF">PMEA_00025592</name>
</gene>
<reference evidence="1 2" key="1">
    <citation type="submission" date="2022-05" db="EMBL/GenBank/DDBJ databases">
        <authorList>
            <consortium name="Genoscope - CEA"/>
            <person name="William W."/>
        </authorList>
    </citation>
    <scope>NUCLEOTIDE SEQUENCE [LARGE SCALE GENOMIC DNA]</scope>
</reference>
<dbReference type="PANTHER" id="PTHR21477">
    <property type="entry name" value="ZGC:172139"/>
    <property type="match status" value="1"/>
</dbReference>
<dbReference type="PANTHER" id="PTHR21477:SF13">
    <property type="entry name" value="KIAA0930"/>
    <property type="match status" value="1"/>
</dbReference>
<accession>A0AAU9W197</accession>
<keyword evidence="2" id="KW-1185">Reference proteome</keyword>
<organism evidence="1 2">
    <name type="scientific">Pocillopora meandrina</name>
    <dbReference type="NCBI Taxonomy" id="46732"/>
    <lineage>
        <taxon>Eukaryota</taxon>
        <taxon>Metazoa</taxon>
        <taxon>Cnidaria</taxon>
        <taxon>Anthozoa</taxon>
        <taxon>Hexacorallia</taxon>
        <taxon>Scleractinia</taxon>
        <taxon>Astrocoeniina</taxon>
        <taxon>Pocilloporidae</taxon>
        <taxon>Pocillopora</taxon>
    </lineage>
</organism>
<sequence length="396" mass="44951">MAAAHTAGIDGITKVLESICRERRRENLDKESEEGFIVLAIESFWTRLFSQYFVCSEDETRDDLLFYVRGKSSNKDGKVDKDYQESKVAVFRKDSKVLPSLGDPGIDWEESVYLNLILHQFEYTLTCAICTKPQEKEMRVLSRISQKVYASPNRRRMDSKGSSAEISYPNIFFILDNFEETFRDFALQENEMVCVELVAKDKTESVEGVIFLGSIRYESLKKVYDGRASVASKVARKVSMGWWKGPANVEFIKMKGPGGKGHAEMAITQHRGLEERSGLEDSENSDWRTCAECGNTTFSSSTFSSSTNNQVPVQDEKCYNCGVESRWTTDLDGTKYSDTSQDEKKKGLLSSSQQWVKLRKKSLNGVALSAYLTYVTLPWNKIMKDILEVRQPPILS</sequence>
<dbReference type="AlphaFoldDB" id="A0AAU9W197"/>
<proteinExistence type="predicted"/>
<evidence type="ECO:0000313" key="2">
    <source>
        <dbReference type="Proteomes" id="UP001159428"/>
    </source>
</evidence>
<dbReference type="InterPro" id="IPR019141">
    <property type="entry name" value="DUF2045"/>
</dbReference>
<dbReference type="EMBL" id="CALNXJ010000005">
    <property type="protein sequence ID" value="CAH3039990.1"/>
    <property type="molecule type" value="Genomic_DNA"/>
</dbReference>
<dbReference type="Pfam" id="PF09741">
    <property type="entry name" value="DUF2045"/>
    <property type="match status" value="1"/>
</dbReference>
<dbReference type="Proteomes" id="UP001159428">
    <property type="component" value="Unassembled WGS sequence"/>
</dbReference>
<evidence type="ECO:0000313" key="1">
    <source>
        <dbReference type="EMBL" id="CAH3039990.1"/>
    </source>
</evidence>